<protein>
    <submittedName>
        <fullName evidence="3">Secreted venom protein family 8 protein</fullName>
    </submittedName>
</protein>
<dbReference type="AlphaFoldDB" id="A0A2K8JSC2"/>
<organism evidence="3">
    <name type="scientific">Pristhesancus plagipennis</name>
    <name type="common">Common assassin bug</name>
    <dbReference type="NCBI Taxonomy" id="1955184"/>
    <lineage>
        <taxon>Eukaryota</taxon>
        <taxon>Metazoa</taxon>
        <taxon>Ecdysozoa</taxon>
        <taxon>Arthropoda</taxon>
        <taxon>Hexapoda</taxon>
        <taxon>Insecta</taxon>
        <taxon>Pterygota</taxon>
        <taxon>Neoptera</taxon>
        <taxon>Paraneoptera</taxon>
        <taxon>Hemiptera</taxon>
        <taxon>Heteroptera</taxon>
        <taxon>Panheteroptera</taxon>
        <taxon>Cimicomorpha</taxon>
        <taxon>Reduviidae</taxon>
        <taxon>Harpactorinae</taxon>
        <taxon>Harpactorini</taxon>
        <taxon>Pristhesancus</taxon>
    </lineage>
</organism>
<keyword evidence="1" id="KW-0175">Coiled coil</keyword>
<feature type="signal peptide" evidence="2">
    <location>
        <begin position="1"/>
        <end position="18"/>
    </location>
</feature>
<sequence>MKYHLIAITLLMPIAAMAGVSVTQTNGVTDIYINQKKVDLRTAKVLEETQEYTVYQPQENKDVRIVLGKNGGIMISENGATQIMVGTSVGRPMTPEERAKFEQNMSQLDNNMKQLQQRLGNLGNQINHQVQESLANSLGPQFYSSFW</sequence>
<evidence type="ECO:0000256" key="1">
    <source>
        <dbReference type="SAM" id="Coils"/>
    </source>
</evidence>
<proteinExistence type="evidence at transcript level"/>
<evidence type="ECO:0000256" key="2">
    <source>
        <dbReference type="SAM" id="SignalP"/>
    </source>
</evidence>
<evidence type="ECO:0000313" key="3">
    <source>
        <dbReference type="EMBL" id="ATU82832.1"/>
    </source>
</evidence>
<feature type="chain" id="PRO_5014933735" evidence="2">
    <location>
        <begin position="19"/>
        <end position="147"/>
    </location>
</feature>
<name>A0A2K8JSC2_PRIPG</name>
<accession>A0A2K8JSC2</accession>
<keyword evidence="2" id="KW-0732">Signal</keyword>
<dbReference type="EMBL" id="KY031081">
    <property type="protein sequence ID" value="ATU82832.1"/>
    <property type="molecule type" value="mRNA"/>
</dbReference>
<feature type="coiled-coil region" evidence="1">
    <location>
        <begin position="98"/>
        <end position="132"/>
    </location>
</feature>
<reference evidence="3" key="1">
    <citation type="submission" date="2016-10" db="EMBL/GenBank/DDBJ databases">
        <title>The assassin bug Pristhesancus plagipennis produces two different types of venom.</title>
        <authorList>
            <person name="Walker A.A."/>
            <person name="Herzig V."/>
            <person name="Jin J."/>
            <person name="Fry B.G."/>
            <person name="King G.F."/>
        </authorList>
    </citation>
    <scope>NUCLEOTIDE SEQUENCE</scope>
    <source>
        <tissue evidence="3">Venom/labial glands</tissue>
    </source>
</reference>